<dbReference type="SMART" id="SM00872">
    <property type="entry name" value="Alpha-mann_mid"/>
    <property type="match status" value="1"/>
</dbReference>
<evidence type="ECO:0000256" key="6">
    <source>
        <dbReference type="ARBA" id="ARBA00023295"/>
    </source>
</evidence>
<dbReference type="PANTHER" id="PTHR46017:SF1">
    <property type="entry name" value="ALPHA-MANNOSIDASE 2C1"/>
    <property type="match status" value="1"/>
</dbReference>
<organism evidence="9 10">
    <name type="scientific">Mucor flavus</name>
    <dbReference type="NCBI Taxonomy" id="439312"/>
    <lineage>
        <taxon>Eukaryota</taxon>
        <taxon>Fungi</taxon>
        <taxon>Fungi incertae sedis</taxon>
        <taxon>Mucoromycota</taxon>
        <taxon>Mucoromycotina</taxon>
        <taxon>Mucoromycetes</taxon>
        <taxon>Mucorales</taxon>
        <taxon>Mucorineae</taxon>
        <taxon>Mucoraceae</taxon>
        <taxon>Mucor</taxon>
    </lineage>
</organism>
<dbReference type="InterPro" id="IPR015341">
    <property type="entry name" value="Glyco_hydro_38_cen"/>
</dbReference>
<gene>
    <name evidence="9" type="ORF">MFLAVUS_000928</name>
</gene>
<dbReference type="InterPro" id="IPR027291">
    <property type="entry name" value="Glyco_hydro_38_N_sf"/>
</dbReference>
<dbReference type="PANTHER" id="PTHR46017">
    <property type="entry name" value="ALPHA-MANNOSIDASE 2C1"/>
    <property type="match status" value="1"/>
</dbReference>
<dbReference type="Pfam" id="PF07748">
    <property type="entry name" value="Glyco_hydro_38C"/>
    <property type="match status" value="1"/>
</dbReference>
<dbReference type="Gene3D" id="2.60.40.2220">
    <property type="match status" value="1"/>
</dbReference>
<feature type="domain" description="Glycoside hydrolase family 38 central" evidence="8">
    <location>
        <begin position="555"/>
        <end position="635"/>
    </location>
</feature>
<name>A0ABP9YL30_9FUNG</name>
<evidence type="ECO:0000256" key="5">
    <source>
        <dbReference type="ARBA" id="ARBA00022801"/>
    </source>
</evidence>
<feature type="compositionally biased region" description="Polar residues" evidence="7">
    <location>
        <begin position="15"/>
        <end position="25"/>
    </location>
</feature>
<dbReference type="Pfam" id="PF01074">
    <property type="entry name" value="Glyco_hydro_38N"/>
    <property type="match status" value="1"/>
</dbReference>
<keyword evidence="10" id="KW-1185">Reference proteome</keyword>
<accession>A0ABP9YL30</accession>
<sequence>MDLSHFQFDESPFIQQQRPLQATSQNKREPQVLDHPKSIRSITVDRCSNFTSGGANGNDVNLLSQLYKARTNSEEYISLLVHSVPDLQRIPFKDAIRQEFRPTRLGEWFGPSWSTHWFHVELRIPNEFVGEEVQLVWNADNEAMIWSMDGVTLQGLTGGAGSDARHEYILTTSADGGEVIQLYIEMACNGMFGAACSGLISPPDPNRFFNLSEVDLAVPNKLAWELLHDFQIILGMAKELPEDSVRGSQALFCANNIINVFLPGDDQSLRDGLKIAREFLSFKNGDSQHEIFAIGHCHIDTAWLWPFAETIRKSARSWSSQIDLMNRYSDYKFICSQAQQFEWVKERYLPLWDRIHQKVATGQFLPTGGTWVEMDTNMPSGESLCRQFLLGQRFFKTNFGRRCKVFWLPDSFGYSSQLPQLMQLADLKYFFTQKLSWNNVNKFPLTTFWWIGLDGTKSLTHMAPSETYNAQCTPEELVRSMKNNRDKVYSNTSLLVYGNGDGGGGPLASMIERLKRMKNVDGLPKTTMALPTEFFERVENTAKALPSWKGELYFELHRGIYTTHSLCKKLNRSCEFLLRDIEILATYSLLQFPETFQYPKEVIDDFWKLLCLTQFHDVMSGSAIEMVYDDCLQMYTKIDVIGKQMRSDMLTQLLHLDESIEGIKGLAVINTLPWERNEVIEVPLEDGLPTMKQYSAFGRSGYALAQSVSGSGVTGYTLDEADVPAVRVETDRMNNIVMENQFIRVTFDHTGHLIHLYDKDVERELIKPGERGNVYKMYEDVPLFWDAWDVEIYHLEKFKVVEQGSVQILEQGPLRCSLLIEKQLSATSQLRQIVILSAVSRRLDFETEVDWNENRQFLKVEFSWDILTDNVNYECQYGHVSRPTHFNTSWDAAKFEVVAQKYADMSEFGYGVALLNDCKYGYSAHKNVLRLSLLRAPKAPDSNCDIGHHSFKYAIYPHQHHFLQSDVVREGYNFNSPLLTRLVPRAKLNGVNFLLPKFHIGNAANVVLDTIKRAEDSTDVIIRLYECYGGHARAKLISSRIITKIVKCNILEDEQEVIEIIDATAVLNGRTFSTNLRVLDDDMLELQQETRQRQLNEGTLIKFKPFEIITLKITCV</sequence>
<comment type="caution">
    <text evidence="9">The sequence shown here is derived from an EMBL/GenBank/DDBJ whole genome shotgun (WGS) entry which is preliminary data.</text>
</comment>
<dbReference type="InterPro" id="IPR011330">
    <property type="entry name" value="Glyco_hydro/deAcase_b/a-brl"/>
</dbReference>
<dbReference type="SUPFAM" id="SSF88713">
    <property type="entry name" value="Glycoside hydrolase/deacetylase"/>
    <property type="match status" value="1"/>
</dbReference>
<evidence type="ECO:0000259" key="8">
    <source>
        <dbReference type="SMART" id="SM00872"/>
    </source>
</evidence>
<dbReference type="Proteomes" id="UP001473302">
    <property type="component" value="Unassembled WGS sequence"/>
</dbReference>
<dbReference type="InterPro" id="IPR037094">
    <property type="entry name" value="Glyco_hydro_38_cen_sf"/>
</dbReference>
<evidence type="ECO:0000256" key="7">
    <source>
        <dbReference type="SAM" id="MobiDB-lite"/>
    </source>
</evidence>
<dbReference type="InterPro" id="IPR000602">
    <property type="entry name" value="Glyco_hydro_38_N"/>
</dbReference>
<dbReference type="InterPro" id="IPR011013">
    <property type="entry name" value="Gal_mutarotase_sf_dom"/>
</dbReference>
<dbReference type="SUPFAM" id="SSF88688">
    <property type="entry name" value="Families 57/38 glycoside transferase middle domain"/>
    <property type="match status" value="1"/>
</dbReference>
<dbReference type="EMBL" id="BAABUK010000002">
    <property type="protein sequence ID" value="GAA5807563.1"/>
    <property type="molecule type" value="Genomic_DNA"/>
</dbReference>
<dbReference type="EC" id="3.2.1.24" evidence="3"/>
<evidence type="ECO:0000256" key="3">
    <source>
        <dbReference type="ARBA" id="ARBA00012752"/>
    </source>
</evidence>
<dbReference type="InterPro" id="IPR054723">
    <property type="entry name" value="Ams1-like_N"/>
</dbReference>
<reference evidence="9 10" key="1">
    <citation type="submission" date="2024-04" db="EMBL/GenBank/DDBJ databases">
        <title>genome sequences of Mucor flavus KT1a and Helicostylum pulchrum KT1b strains isolated from the surface of a dry-aged beef.</title>
        <authorList>
            <person name="Toyotome T."/>
            <person name="Hosono M."/>
            <person name="Torimaru M."/>
            <person name="Fukuda K."/>
            <person name="Mikami N."/>
        </authorList>
    </citation>
    <scope>NUCLEOTIDE SEQUENCE [LARGE SCALE GENOMIC DNA]</scope>
    <source>
        <strain evidence="9 10">KT1a</strain>
    </source>
</reference>
<evidence type="ECO:0000313" key="10">
    <source>
        <dbReference type="Proteomes" id="UP001473302"/>
    </source>
</evidence>
<evidence type="ECO:0000256" key="1">
    <source>
        <dbReference type="ARBA" id="ARBA00000365"/>
    </source>
</evidence>
<evidence type="ECO:0000256" key="4">
    <source>
        <dbReference type="ARBA" id="ARBA00022723"/>
    </source>
</evidence>
<dbReference type="InterPro" id="IPR028995">
    <property type="entry name" value="Glyco_hydro_57/38_cen_sf"/>
</dbReference>
<comment type="similarity">
    <text evidence="2">Belongs to the glycosyl hydrolase 38 family.</text>
</comment>
<dbReference type="Gene3D" id="1.20.1270.50">
    <property type="entry name" value="Glycoside hydrolase family 38, central domain"/>
    <property type="match status" value="1"/>
</dbReference>
<dbReference type="SUPFAM" id="SSF74650">
    <property type="entry name" value="Galactose mutarotase-like"/>
    <property type="match status" value="1"/>
</dbReference>
<dbReference type="Pfam" id="PF09261">
    <property type="entry name" value="Alpha-mann_mid"/>
    <property type="match status" value="1"/>
</dbReference>
<comment type="catalytic activity">
    <reaction evidence="1">
        <text>Hydrolysis of terminal, non-reducing alpha-D-mannose residues in alpha-D-mannosides.</text>
        <dbReference type="EC" id="3.2.1.24"/>
    </reaction>
</comment>
<keyword evidence="5" id="KW-0378">Hydrolase</keyword>
<keyword evidence="4" id="KW-0479">Metal-binding</keyword>
<evidence type="ECO:0000313" key="9">
    <source>
        <dbReference type="EMBL" id="GAA5807563.1"/>
    </source>
</evidence>
<protein>
    <recommendedName>
        <fullName evidence="3">alpha-mannosidase</fullName>
        <ecNumber evidence="3">3.2.1.24</ecNumber>
    </recommendedName>
</protein>
<keyword evidence="6" id="KW-0326">Glycosidase</keyword>
<dbReference type="InterPro" id="IPR041147">
    <property type="entry name" value="GH38_C"/>
</dbReference>
<dbReference type="Pfam" id="PF22907">
    <property type="entry name" value="Ams1-like_1st"/>
    <property type="match status" value="1"/>
</dbReference>
<evidence type="ECO:0000256" key="2">
    <source>
        <dbReference type="ARBA" id="ARBA00009792"/>
    </source>
</evidence>
<proteinExistence type="inferred from homology"/>
<dbReference type="InterPro" id="IPR011682">
    <property type="entry name" value="Glyco_hydro_38_C"/>
</dbReference>
<dbReference type="Pfam" id="PF17677">
    <property type="entry name" value="Glyco_hydro38C2"/>
    <property type="match status" value="1"/>
</dbReference>
<feature type="region of interest" description="Disordered" evidence="7">
    <location>
        <begin position="15"/>
        <end position="34"/>
    </location>
</feature>
<dbReference type="Gene3D" id="2.70.98.30">
    <property type="entry name" value="Golgi alpha-mannosidase II, domain 4"/>
    <property type="match status" value="1"/>
</dbReference>
<dbReference type="Gene3D" id="3.20.110.10">
    <property type="entry name" value="Glycoside hydrolase 38, N terminal domain"/>
    <property type="match status" value="1"/>
</dbReference>